<name>A0A9P4QDY9_9PEZI</name>
<feature type="region of interest" description="Disordered" evidence="1">
    <location>
        <begin position="1"/>
        <end position="108"/>
    </location>
</feature>
<evidence type="ECO:0000313" key="3">
    <source>
        <dbReference type="Proteomes" id="UP000799441"/>
    </source>
</evidence>
<sequence>MSFKSLLGRAVGEKNPGAIGEDRPGPRQRTSSMSKSRPHPPSNDRARERDRKPLPQAPKDEGSTSDKRPPRSLTEEPELGAGSKSNQFKPQKKYPWPQTNMDVESLLDQLMQRDEQLFEADKESHSRQDEIKCLKDALRDVELSIGSFSDKDSDNNELRKLKDGTIDSQLRRTNDRPRKPKSGPGKRQLEEDIIQRDKEIADLRAQLNNIQGQFLRPSSEARWKPMDESAISQELLSIRSNIEDFAHDFATKEVNVLKPGCDELASRFAVELDRFWRLPEHPKDMALVVSEIPRGAVRALTGLLSSAIMTDVVMNPFFFVNESFTAGLRPDWCPSASAARYLTLLWTASCD</sequence>
<keyword evidence="3" id="KW-1185">Reference proteome</keyword>
<feature type="non-terminal residue" evidence="2">
    <location>
        <position position="351"/>
    </location>
</feature>
<dbReference type="Proteomes" id="UP000799441">
    <property type="component" value="Unassembled WGS sequence"/>
</dbReference>
<evidence type="ECO:0000313" key="2">
    <source>
        <dbReference type="EMBL" id="KAF2723146.1"/>
    </source>
</evidence>
<accession>A0A9P4QDY9</accession>
<proteinExistence type="predicted"/>
<reference evidence="2" key="1">
    <citation type="journal article" date="2020" name="Stud. Mycol.">
        <title>101 Dothideomycetes genomes: a test case for predicting lifestyles and emergence of pathogens.</title>
        <authorList>
            <person name="Haridas S."/>
            <person name="Albert R."/>
            <person name="Binder M."/>
            <person name="Bloem J."/>
            <person name="Labutti K."/>
            <person name="Salamov A."/>
            <person name="Andreopoulos B."/>
            <person name="Baker S."/>
            <person name="Barry K."/>
            <person name="Bills G."/>
            <person name="Bluhm B."/>
            <person name="Cannon C."/>
            <person name="Castanera R."/>
            <person name="Culley D."/>
            <person name="Daum C."/>
            <person name="Ezra D."/>
            <person name="Gonzalez J."/>
            <person name="Henrissat B."/>
            <person name="Kuo A."/>
            <person name="Liang C."/>
            <person name="Lipzen A."/>
            <person name="Lutzoni F."/>
            <person name="Magnuson J."/>
            <person name="Mondo S."/>
            <person name="Nolan M."/>
            <person name="Ohm R."/>
            <person name="Pangilinan J."/>
            <person name="Park H.-J."/>
            <person name="Ramirez L."/>
            <person name="Alfaro M."/>
            <person name="Sun H."/>
            <person name="Tritt A."/>
            <person name="Yoshinaga Y."/>
            <person name="Zwiers L.-H."/>
            <person name="Turgeon B."/>
            <person name="Goodwin S."/>
            <person name="Spatafora J."/>
            <person name="Crous P."/>
            <person name="Grigoriev I."/>
        </authorList>
    </citation>
    <scope>NUCLEOTIDE SEQUENCE</scope>
    <source>
        <strain evidence="2">CBS 116435</strain>
    </source>
</reference>
<gene>
    <name evidence="2" type="ORF">K431DRAFT_345027</name>
</gene>
<dbReference type="AlphaFoldDB" id="A0A9P4QDY9"/>
<feature type="compositionally biased region" description="Basic and acidic residues" evidence="1">
    <location>
        <begin position="149"/>
        <end position="177"/>
    </location>
</feature>
<comment type="caution">
    <text evidence="2">The sequence shown here is derived from an EMBL/GenBank/DDBJ whole genome shotgun (WGS) entry which is preliminary data.</text>
</comment>
<evidence type="ECO:0000256" key="1">
    <source>
        <dbReference type="SAM" id="MobiDB-lite"/>
    </source>
</evidence>
<protein>
    <submittedName>
        <fullName evidence="2">Uncharacterized protein</fullName>
    </submittedName>
</protein>
<feature type="region of interest" description="Disordered" evidence="1">
    <location>
        <begin position="147"/>
        <end position="189"/>
    </location>
</feature>
<dbReference type="EMBL" id="MU003778">
    <property type="protein sequence ID" value="KAF2723146.1"/>
    <property type="molecule type" value="Genomic_DNA"/>
</dbReference>
<organism evidence="2 3">
    <name type="scientific">Polychaeton citri CBS 116435</name>
    <dbReference type="NCBI Taxonomy" id="1314669"/>
    <lineage>
        <taxon>Eukaryota</taxon>
        <taxon>Fungi</taxon>
        <taxon>Dikarya</taxon>
        <taxon>Ascomycota</taxon>
        <taxon>Pezizomycotina</taxon>
        <taxon>Dothideomycetes</taxon>
        <taxon>Dothideomycetidae</taxon>
        <taxon>Capnodiales</taxon>
        <taxon>Capnodiaceae</taxon>
        <taxon>Polychaeton</taxon>
    </lineage>
</organism>
<feature type="compositionally biased region" description="Basic and acidic residues" evidence="1">
    <location>
        <begin position="42"/>
        <end position="69"/>
    </location>
</feature>